<proteinExistence type="predicted"/>
<dbReference type="EMBL" id="WNDV01000036">
    <property type="protein sequence ID" value="KAF1032527.1"/>
    <property type="molecule type" value="Genomic_DNA"/>
</dbReference>
<comment type="caution">
    <text evidence="1">The sequence shown here is derived from an EMBL/GenBank/DDBJ whole genome shotgun (WGS) entry which is preliminary data.</text>
</comment>
<dbReference type="Proteomes" id="UP000467522">
    <property type="component" value="Unassembled WGS sequence"/>
</dbReference>
<evidence type="ECO:0000313" key="1">
    <source>
        <dbReference type="EMBL" id="KAF1032527.1"/>
    </source>
</evidence>
<protein>
    <submittedName>
        <fullName evidence="1">Uncharacterized protein</fullName>
    </submittedName>
</protein>
<reference evidence="2" key="1">
    <citation type="journal article" date="2020" name="MBio">
        <title>Horizontal gene transfer to a defensive symbiont with a reduced genome amongst a multipartite beetle microbiome.</title>
        <authorList>
            <person name="Waterworth S.C."/>
            <person name="Florez L.V."/>
            <person name="Rees E.R."/>
            <person name="Hertweck C."/>
            <person name="Kaltenpoth M."/>
            <person name="Kwan J.C."/>
        </authorList>
    </citation>
    <scope>NUCLEOTIDE SEQUENCE [LARGE SCALE GENOMIC DNA]</scope>
</reference>
<organism evidence="1 2">
    <name type="scientific">Burkholderia lata (strain ATCC 17760 / DSM 23089 / LMG 22485 / NCIMB 9086 / R18194 / 383)</name>
    <dbReference type="NCBI Taxonomy" id="482957"/>
    <lineage>
        <taxon>Bacteria</taxon>
        <taxon>Pseudomonadati</taxon>
        <taxon>Pseudomonadota</taxon>
        <taxon>Betaproteobacteria</taxon>
        <taxon>Burkholderiales</taxon>
        <taxon>Burkholderiaceae</taxon>
        <taxon>Burkholderia</taxon>
        <taxon>Burkholderia cepacia complex</taxon>
    </lineage>
</organism>
<name>A0A833PJF0_BURL3</name>
<evidence type="ECO:0000313" key="2">
    <source>
        <dbReference type="Proteomes" id="UP000467522"/>
    </source>
</evidence>
<gene>
    <name evidence="1" type="ORF">GAK33_06835</name>
</gene>
<dbReference type="AlphaFoldDB" id="A0A833PJF0"/>
<accession>A0A833PJF0</accession>
<sequence length="194" mass="21669">MNTTRHRYLIGNLQHAPDVTMTIAHTLDKPDPASYRYCTGRVTVELDYPETSCGSTTQVRKFPFDGKWFPLDQRSFEMHVGDFILPPELCCQGVGTLCWSEIRRTLPLPSSCPFFLSGGLSDKDATITGKILGTKRTIDNIARRDAFWRRMLDPASPPFMSDQNGEGSFRGLFVDPVAHPSYVPKAIATKIPTA</sequence>